<dbReference type="CDD" id="cd00093">
    <property type="entry name" value="HTH_XRE"/>
    <property type="match status" value="1"/>
</dbReference>
<dbReference type="InterPro" id="IPR010982">
    <property type="entry name" value="Lambda_DNA-bd_dom_sf"/>
</dbReference>
<dbReference type="SMART" id="SM00530">
    <property type="entry name" value="HTH_XRE"/>
    <property type="match status" value="1"/>
</dbReference>
<dbReference type="InterPro" id="IPR001387">
    <property type="entry name" value="Cro/C1-type_HTH"/>
</dbReference>
<dbReference type="EMBL" id="JACHIN010000001">
    <property type="protein sequence ID" value="MBB5075827.1"/>
    <property type="molecule type" value="Genomic_DNA"/>
</dbReference>
<dbReference type="SUPFAM" id="SSF47413">
    <property type="entry name" value="lambda repressor-like DNA-binding domains"/>
    <property type="match status" value="1"/>
</dbReference>
<dbReference type="GO" id="GO:0003677">
    <property type="term" value="F:DNA binding"/>
    <property type="evidence" value="ECO:0007669"/>
    <property type="project" value="InterPro"/>
</dbReference>
<accession>A0A7W7ZXW8</accession>
<reference evidence="2 3" key="1">
    <citation type="submission" date="2020-08" db="EMBL/GenBank/DDBJ databases">
        <title>Genomic Encyclopedia of Type Strains, Phase IV (KMG-IV): sequencing the most valuable type-strain genomes for metagenomic binning, comparative biology and taxonomic classification.</title>
        <authorList>
            <person name="Goeker M."/>
        </authorList>
    </citation>
    <scope>NUCLEOTIDE SEQUENCE [LARGE SCALE GENOMIC DNA]</scope>
    <source>
        <strain evidence="2 3">DSM 45385</strain>
    </source>
</reference>
<protein>
    <recommendedName>
        <fullName evidence="1">HTH cro/C1-type domain-containing protein</fullName>
    </recommendedName>
</protein>
<evidence type="ECO:0000313" key="2">
    <source>
        <dbReference type="EMBL" id="MBB5075827.1"/>
    </source>
</evidence>
<comment type="caution">
    <text evidence="2">The sequence shown here is derived from an EMBL/GenBank/DDBJ whole genome shotgun (WGS) entry which is preliminary data.</text>
</comment>
<keyword evidence="3" id="KW-1185">Reference proteome</keyword>
<dbReference type="Gene3D" id="1.10.260.40">
    <property type="entry name" value="lambda repressor-like DNA-binding domains"/>
    <property type="match status" value="1"/>
</dbReference>
<proteinExistence type="predicted"/>
<dbReference type="PROSITE" id="PS50943">
    <property type="entry name" value="HTH_CROC1"/>
    <property type="match status" value="1"/>
</dbReference>
<gene>
    <name evidence="2" type="ORF">HNR40_001273</name>
</gene>
<sequence>MPFSSSSAQQALDVLATRLRQIRLDARLTGRDLARLAGWHSSKVSRIEHGHRPPSAEDITTWCLHCNAPDQAVDLVASLQSIQGMFVAWRDMERTGLKVAQEAVVPLWERTRHFRIYSSQLIPGPLQTGAYIAALLTALMRRRGIPDDIEEAVRVRLEKQRIIETGDHRFAVVLEESVLRHPIGGAEVMVGQLGNLLTMSTLPSISLGIIPLGADRTSMWPPEGFFMFDTAEVTVELVSGHLTITQPHEIAMYAMTFAELAELSVYGKAARALITAAIQSLDEDGPGHNQGT</sequence>
<name>A0A7W7ZXW8_9ACTN</name>
<dbReference type="RefSeq" id="WP_184958976.1">
    <property type="nucleotide sequence ID" value="NZ_JACHIN010000001.1"/>
</dbReference>
<dbReference type="Pfam" id="PF19054">
    <property type="entry name" value="DUF5753"/>
    <property type="match status" value="1"/>
</dbReference>
<dbReference type="AlphaFoldDB" id="A0A7W7ZXW8"/>
<organism evidence="2 3">
    <name type="scientific">Nonomuraea endophytica</name>
    <dbReference type="NCBI Taxonomy" id="714136"/>
    <lineage>
        <taxon>Bacteria</taxon>
        <taxon>Bacillati</taxon>
        <taxon>Actinomycetota</taxon>
        <taxon>Actinomycetes</taxon>
        <taxon>Streptosporangiales</taxon>
        <taxon>Streptosporangiaceae</taxon>
        <taxon>Nonomuraea</taxon>
    </lineage>
</organism>
<dbReference type="Pfam" id="PF13560">
    <property type="entry name" value="HTH_31"/>
    <property type="match status" value="1"/>
</dbReference>
<dbReference type="InterPro" id="IPR043917">
    <property type="entry name" value="DUF5753"/>
</dbReference>
<feature type="domain" description="HTH cro/C1-type" evidence="1">
    <location>
        <begin position="19"/>
        <end position="59"/>
    </location>
</feature>
<dbReference type="Proteomes" id="UP000568380">
    <property type="component" value="Unassembled WGS sequence"/>
</dbReference>
<evidence type="ECO:0000313" key="3">
    <source>
        <dbReference type="Proteomes" id="UP000568380"/>
    </source>
</evidence>
<evidence type="ECO:0000259" key="1">
    <source>
        <dbReference type="PROSITE" id="PS50943"/>
    </source>
</evidence>